<dbReference type="RefSeq" id="XP_031859803.1">
    <property type="nucleotide sequence ID" value="XM_032005796.1"/>
</dbReference>
<dbReference type="CDD" id="cd00130">
    <property type="entry name" value="PAS"/>
    <property type="match status" value="1"/>
</dbReference>
<evidence type="ECO:0000256" key="3">
    <source>
        <dbReference type="ARBA" id="ARBA00022991"/>
    </source>
</evidence>
<dbReference type="Gene3D" id="3.30.450.20">
    <property type="entry name" value="PAS domain"/>
    <property type="match status" value="1"/>
</dbReference>
<dbReference type="GeneID" id="43589948"/>
<feature type="compositionally biased region" description="Polar residues" evidence="4">
    <location>
        <begin position="1"/>
        <end position="10"/>
    </location>
</feature>
<dbReference type="EMBL" id="CP144064">
    <property type="protein sequence ID" value="WWD22926.1"/>
    <property type="molecule type" value="Genomic_DNA"/>
</dbReference>
<feature type="compositionally biased region" description="Low complexity" evidence="4">
    <location>
        <begin position="11"/>
        <end position="31"/>
    </location>
</feature>
<dbReference type="SUPFAM" id="SSF55785">
    <property type="entry name" value="PYP-like sensor domain (PAS domain)"/>
    <property type="match status" value="1"/>
</dbReference>
<keyword evidence="2" id="KW-0288">FMN</keyword>
<evidence type="ECO:0000256" key="1">
    <source>
        <dbReference type="ARBA" id="ARBA00022630"/>
    </source>
</evidence>
<accession>A0A5M6BZP3</accession>
<dbReference type="PANTHER" id="PTHR47429:SF2">
    <property type="entry name" value="PROTEIN TWIN LOV 1"/>
    <property type="match status" value="1"/>
</dbReference>
<dbReference type="AlphaFoldDB" id="A0A5M6BZP3"/>
<dbReference type="OrthoDB" id="447251at2759"/>
<evidence type="ECO:0000313" key="5">
    <source>
        <dbReference type="EMBL" id="WWD22926.1"/>
    </source>
</evidence>
<keyword evidence="1" id="KW-0285">Flavoprotein</keyword>
<keyword evidence="3" id="KW-0157">Chromophore</keyword>
<dbReference type="GO" id="GO:0005634">
    <property type="term" value="C:nucleus"/>
    <property type="evidence" value="ECO:0007669"/>
    <property type="project" value="TreeGrafter"/>
</dbReference>
<sequence length="634" mass="69350">MTATMNRSAQSSTSTPVSTHTHLSSQTSLSTPGSEATDEVWDLLDALGRMGSGEVRPPDGEEMTSIEQALAFDPVLESPSSSYDGAQFEDIPHFPPLADHGAVNGVSTQQSRTSEPISEGVSQNEEQGLLELANVDRFEQLLKTQMGLVRFEQWVDDQGMPGSKQLLRYYKDIRASVALVDEVKAVGAGLDKVYFGRQDESLDAFSSLSFKPQDCLPALSSASLGMHSAQTAVTQKLYALEFKRFIAGRLTEQAKARLRFVPEHDKRGDLGEVFCIADPRLPDQPLVLISDGFCRLSEYPRNLLIGRNCRFLQGPETDKATVQGLRAAIEAGQDHCCLLLNYTRTGRPFWNLLNMIQLRNASGAVEYLLGAQIDVTKAMSGRKPFETLQDLAKPAKGKGEDAAVELAFSPELVKSADTELERPSALRQISQLSSPLLDKKVTSVAYQGPPASSDRRGSMPSSPTMKTSKWLSKLVKTSPTQVSAPKFSSETPVHIRDRISTFSAAHSKLIIFDAKCGLIQYVTPSLLSYLRYPIRSHKDRLSSRLLRMDISDVLTGASIAETDSIKSTIRNVVSNQTTHSIFAGLLALQGGDEPNDFVEVQTANGTKHARISLLHFTPVKDGRDKAQMYVVVVG</sequence>
<organism evidence="5 6">
    <name type="scientific">Kwoniella shandongensis</name>
    <dbReference type="NCBI Taxonomy" id="1734106"/>
    <lineage>
        <taxon>Eukaryota</taxon>
        <taxon>Fungi</taxon>
        <taxon>Dikarya</taxon>
        <taxon>Basidiomycota</taxon>
        <taxon>Agaricomycotina</taxon>
        <taxon>Tremellomycetes</taxon>
        <taxon>Tremellales</taxon>
        <taxon>Cryptococcaceae</taxon>
        <taxon>Kwoniella</taxon>
    </lineage>
</organism>
<evidence type="ECO:0000256" key="2">
    <source>
        <dbReference type="ARBA" id="ARBA00022643"/>
    </source>
</evidence>
<evidence type="ECO:0000256" key="4">
    <source>
        <dbReference type="SAM" id="MobiDB-lite"/>
    </source>
</evidence>
<keyword evidence="6" id="KW-1185">Reference proteome</keyword>
<feature type="compositionally biased region" description="Polar residues" evidence="4">
    <location>
        <begin position="459"/>
        <end position="469"/>
    </location>
</feature>
<dbReference type="InterPro" id="IPR035965">
    <property type="entry name" value="PAS-like_dom_sf"/>
</dbReference>
<dbReference type="PROSITE" id="PS50113">
    <property type="entry name" value="PAC"/>
    <property type="match status" value="1"/>
</dbReference>
<dbReference type="InterPro" id="IPR000700">
    <property type="entry name" value="PAS-assoc_C"/>
</dbReference>
<name>A0A5M6BZP3_9TREE</name>
<reference evidence="5" key="1">
    <citation type="submission" date="2017-08" db="EMBL/GenBank/DDBJ databases">
        <authorList>
            <person name="Cuomo C."/>
            <person name="Billmyre B."/>
            <person name="Heitman J."/>
        </authorList>
    </citation>
    <scope>NUCLEOTIDE SEQUENCE</scope>
    <source>
        <strain evidence="5">CBS 12478</strain>
    </source>
</reference>
<dbReference type="Proteomes" id="UP000322225">
    <property type="component" value="Chromosome 14"/>
</dbReference>
<feature type="region of interest" description="Disordered" evidence="4">
    <location>
        <begin position="1"/>
        <end position="38"/>
    </location>
</feature>
<protein>
    <submittedName>
        <fullName evidence="5">Uncharacterized protein</fullName>
    </submittedName>
</protein>
<evidence type="ECO:0000313" key="6">
    <source>
        <dbReference type="Proteomes" id="UP000322225"/>
    </source>
</evidence>
<proteinExistence type="predicted"/>
<dbReference type="PANTHER" id="PTHR47429">
    <property type="entry name" value="PROTEIN TWIN LOV 1"/>
    <property type="match status" value="1"/>
</dbReference>
<gene>
    <name evidence="5" type="ORF">CI109_107421</name>
</gene>
<dbReference type="InterPro" id="IPR000014">
    <property type="entry name" value="PAS"/>
</dbReference>
<reference evidence="5" key="2">
    <citation type="submission" date="2024-01" db="EMBL/GenBank/DDBJ databases">
        <title>Comparative genomics of Cryptococcus and Kwoniella reveals pathogenesis evolution and contrasting modes of karyotype evolution via chromosome fusion or intercentromeric recombination.</title>
        <authorList>
            <person name="Coelho M.A."/>
            <person name="David-Palma M."/>
            <person name="Shea T."/>
            <person name="Bowers K."/>
            <person name="McGinley-Smith S."/>
            <person name="Mohammad A.W."/>
            <person name="Gnirke A."/>
            <person name="Yurkov A.M."/>
            <person name="Nowrousian M."/>
            <person name="Sun S."/>
            <person name="Cuomo C.A."/>
            <person name="Heitman J."/>
        </authorList>
    </citation>
    <scope>NUCLEOTIDE SEQUENCE</scope>
    <source>
        <strain evidence="5">CBS 12478</strain>
    </source>
</reference>
<dbReference type="Pfam" id="PF13426">
    <property type="entry name" value="PAS_9"/>
    <property type="match status" value="1"/>
</dbReference>
<feature type="region of interest" description="Disordered" evidence="4">
    <location>
        <begin position="445"/>
        <end position="469"/>
    </location>
</feature>
<dbReference type="KEGG" id="ksn:43589948"/>